<keyword evidence="3" id="KW-1185">Reference proteome</keyword>
<dbReference type="AlphaFoldDB" id="W9V9S5"/>
<comment type="caution">
    <text evidence="2">The sequence shown here is derived from an EMBL/GenBank/DDBJ whole genome shotgun (WGS) entry which is preliminary data.</text>
</comment>
<proteinExistence type="predicted"/>
<name>W9V9S5_9GAMM</name>
<organism evidence="2 3">
    <name type="scientific">Imhoffiella purpurea</name>
    <dbReference type="NCBI Taxonomy" id="1249627"/>
    <lineage>
        <taxon>Bacteria</taxon>
        <taxon>Pseudomonadati</taxon>
        <taxon>Pseudomonadota</taxon>
        <taxon>Gammaproteobacteria</taxon>
        <taxon>Chromatiales</taxon>
        <taxon>Chromatiaceae</taxon>
        <taxon>Imhoffiella</taxon>
    </lineage>
</organism>
<feature type="region of interest" description="Disordered" evidence="1">
    <location>
        <begin position="1"/>
        <end position="42"/>
    </location>
</feature>
<protein>
    <submittedName>
        <fullName evidence="2">Uncharacterized protein</fullName>
    </submittedName>
</protein>
<feature type="compositionally biased region" description="Basic and acidic residues" evidence="1">
    <location>
        <begin position="16"/>
        <end position="29"/>
    </location>
</feature>
<dbReference type="EMBL" id="AONC01000014">
    <property type="protein sequence ID" value="EXJ16204.1"/>
    <property type="molecule type" value="Genomic_DNA"/>
</dbReference>
<gene>
    <name evidence="2" type="ORF">D779_0509</name>
</gene>
<evidence type="ECO:0000256" key="1">
    <source>
        <dbReference type="SAM" id="MobiDB-lite"/>
    </source>
</evidence>
<evidence type="ECO:0000313" key="2">
    <source>
        <dbReference type="EMBL" id="EXJ16204.1"/>
    </source>
</evidence>
<accession>W9V9S5</accession>
<reference evidence="2 3" key="1">
    <citation type="submission" date="2012-11" db="EMBL/GenBank/DDBJ databases">
        <title>Genome assembly of Thiorhodococcus sp. AK35.</title>
        <authorList>
            <person name="Nupur N."/>
            <person name="Khatri I."/>
            <person name="Subramanian S."/>
            <person name="Pinnaka A."/>
        </authorList>
    </citation>
    <scope>NUCLEOTIDE SEQUENCE [LARGE SCALE GENOMIC DNA]</scope>
    <source>
        <strain evidence="2 3">AK35</strain>
    </source>
</reference>
<dbReference type="Proteomes" id="UP000019460">
    <property type="component" value="Unassembled WGS sequence"/>
</dbReference>
<sequence length="42" mass="4279">MIQALGAPAMNGGAFEHLDAGRMPDRHSTGDSPALNASLSRG</sequence>
<evidence type="ECO:0000313" key="3">
    <source>
        <dbReference type="Proteomes" id="UP000019460"/>
    </source>
</evidence>